<dbReference type="HOGENOM" id="CLU_2710009_0_0_1"/>
<sequence>MVNGNINDIESFLKKLEDLVIINKYSEKGLKEQVLDIKSQILEFKNNNKIIYPNRWDLNEDNCLIEIEKGGRE</sequence>
<proteinExistence type="predicted"/>
<dbReference type="RefSeq" id="XP_645517.1">
    <property type="nucleotide sequence ID" value="XM_640425.1"/>
</dbReference>
<keyword evidence="2" id="KW-1185">Reference proteome</keyword>
<dbReference type="VEuPathDB" id="AmoebaDB:DDB_G0271768"/>
<dbReference type="EMBL" id="AAFI02000006">
    <property type="protein sequence ID" value="EAL71574.1"/>
    <property type="molecule type" value="Genomic_DNA"/>
</dbReference>
<dbReference type="GeneID" id="8618146"/>
<gene>
    <name evidence="1" type="ORF">DDB_G0271768</name>
</gene>
<protein>
    <submittedName>
        <fullName evidence="1">Uncharacterized protein</fullName>
    </submittedName>
</protein>
<comment type="caution">
    <text evidence="1">The sequence shown here is derived from an EMBL/GenBank/DDBJ whole genome shotgun (WGS) entry which is preliminary data.</text>
</comment>
<evidence type="ECO:0000313" key="1">
    <source>
        <dbReference type="EMBL" id="EAL71574.1"/>
    </source>
</evidence>
<accession>Q55AK5</accession>
<dbReference type="AlphaFoldDB" id="Q55AK5"/>
<dbReference type="InParanoid" id="Q55AK5"/>
<dbReference type="KEGG" id="ddi:DDB_G0271768"/>
<organism evidence="1 2">
    <name type="scientific">Dictyostelium discoideum</name>
    <name type="common">Social amoeba</name>
    <dbReference type="NCBI Taxonomy" id="44689"/>
    <lineage>
        <taxon>Eukaryota</taxon>
        <taxon>Amoebozoa</taxon>
        <taxon>Evosea</taxon>
        <taxon>Eumycetozoa</taxon>
        <taxon>Dictyostelia</taxon>
        <taxon>Dictyosteliales</taxon>
        <taxon>Dictyosteliaceae</taxon>
        <taxon>Dictyostelium</taxon>
    </lineage>
</organism>
<name>Q55AK5_DICDI</name>
<reference evidence="1 2" key="1">
    <citation type="journal article" date="2005" name="Nature">
        <title>The genome of the social amoeba Dictyostelium discoideum.</title>
        <authorList>
            <consortium name="The Dictyostelium discoideum Sequencing Consortium"/>
            <person name="Eichinger L."/>
            <person name="Pachebat J.A."/>
            <person name="Glockner G."/>
            <person name="Rajandream M.A."/>
            <person name="Sucgang R."/>
            <person name="Berriman M."/>
            <person name="Song J."/>
            <person name="Olsen R."/>
            <person name="Szafranski K."/>
            <person name="Xu Q."/>
            <person name="Tunggal B."/>
            <person name="Kummerfeld S."/>
            <person name="Madera M."/>
            <person name="Konfortov B.A."/>
            <person name="Rivero F."/>
            <person name="Bankier A.T."/>
            <person name="Lehmann R."/>
            <person name="Hamlin N."/>
            <person name="Davies R."/>
            <person name="Gaudet P."/>
            <person name="Fey P."/>
            <person name="Pilcher K."/>
            <person name="Chen G."/>
            <person name="Saunders D."/>
            <person name="Sodergren E."/>
            <person name="Davis P."/>
            <person name="Kerhornou A."/>
            <person name="Nie X."/>
            <person name="Hall N."/>
            <person name="Anjard C."/>
            <person name="Hemphill L."/>
            <person name="Bason N."/>
            <person name="Farbrother P."/>
            <person name="Desany B."/>
            <person name="Just E."/>
            <person name="Morio T."/>
            <person name="Rost R."/>
            <person name="Churcher C."/>
            <person name="Cooper J."/>
            <person name="Haydock S."/>
            <person name="van Driessche N."/>
            <person name="Cronin A."/>
            <person name="Goodhead I."/>
            <person name="Muzny D."/>
            <person name="Mourier T."/>
            <person name="Pain A."/>
            <person name="Lu M."/>
            <person name="Harper D."/>
            <person name="Lindsay R."/>
            <person name="Hauser H."/>
            <person name="James K."/>
            <person name="Quiles M."/>
            <person name="Madan Babu M."/>
            <person name="Saito T."/>
            <person name="Buchrieser C."/>
            <person name="Wardroper A."/>
            <person name="Felder M."/>
            <person name="Thangavelu M."/>
            <person name="Johnson D."/>
            <person name="Knights A."/>
            <person name="Loulseged H."/>
            <person name="Mungall K."/>
            <person name="Oliver K."/>
            <person name="Price C."/>
            <person name="Quail M.A."/>
            <person name="Urushihara H."/>
            <person name="Hernandez J."/>
            <person name="Rabbinowitsch E."/>
            <person name="Steffen D."/>
            <person name="Sanders M."/>
            <person name="Ma J."/>
            <person name="Kohara Y."/>
            <person name="Sharp S."/>
            <person name="Simmonds M."/>
            <person name="Spiegler S."/>
            <person name="Tivey A."/>
            <person name="Sugano S."/>
            <person name="White B."/>
            <person name="Walker D."/>
            <person name="Woodward J."/>
            <person name="Winckler T."/>
            <person name="Tanaka Y."/>
            <person name="Shaulsky G."/>
            <person name="Schleicher M."/>
            <person name="Weinstock G."/>
            <person name="Rosenthal A."/>
            <person name="Cox E.C."/>
            <person name="Chisholm R.L."/>
            <person name="Gibbs R."/>
            <person name="Loomis W.F."/>
            <person name="Platzer M."/>
            <person name="Kay R.R."/>
            <person name="Williams J."/>
            <person name="Dear P.H."/>
            <person name="Noegel A.A."/>
            <person name="Barrell B."/>
            <person name="Kuspa A."/>
        </authorList>
    </citation>
    <scope>NUCLEOTIDE SEQUENCE [LARGE SCALE GENOMIC DNA]</scope>
    <source>
        <strain evidence="1 2">AX4</strain>
    </source>
</reference>
<evidence type="ECO:0000313" key="2">
    <source>
        <dbReference type="Proteomes" id="UP000002195"/>
    </source>
</evidence>
<dbReference type="Proteomes" id="UP000002195">
    <property type="component" value="Unassembled WGS sequence"/>
</dbReference>
<dbReference type="SMR" id="Q55AK5"/>
<dbReference type="PaxDb" id="44689-DDB0203626"/>